<dbReference type="Proteomes" id="UP000799291">
    <property type="component" value="Unassembled WGS sequence"/>
</dbReference>
<name>A0A6G1JPB3_9PLEO</name>
<dbReference type="OrthoDB" id="4568536at2759"/>
<accession>A0A6G1JPB3</accession>
<sequence>MKLFALAYTCALALPSVLAESCSYWDDGVTYHGTCGSPVSCNNAGNFYVDNQCSGGSNNKCCIEQACRGVAGWCLNSNTSAGKNWCSLVGGHFVSNRCPGPDAVKCCQY</sequence>
<proteinExistence type="predicted"/>
<organism evidence="2 3">
    <name type="scientific">Lentithecium fluviatile CBS 122367</name>
    <dbReference type="NCBI Taxonomy" id="1168545"/>
    <lineage>
        <taxon>Eukaryota</taxon>
        <taxon>Fungi</taxon>
        <taxon>Dikarya</taxon>
        <taxon>Ascomycota</taxon>
        <taxon>Pezizomycotina</taxon>
        <taxon>Dothideomycetes</taxon>
        <taxon>Pleosporomycetidae</taxon>
        <taxon>Pleosporales</taxon>
        <taxon>Massarineae</taxon>
        <taxon>Lentitheciaceae</taxon>
        <taxon>Lentithecium</taxon>
    </lineage>
</organism>
<evidence type="ECO:0000256" key="1">
    <source>
        <dbReference type="SAM" id="SignalP"/>
    </source>
</evidence>
<reference evidence="2" key="1">
    <citation type="journal article" date="2020" name="Stud. Mycol.">
        <title>101 Dothideomycetes genomes: a test case for predicting lifestyles and emergence of pathogens.</title>
        <authorList>
            <person name="Haridas S."/>
            <person name="Albert R."/>
            <person name="Binder M."/>
            <person name="Bloem J."/>
            <person name="Labutti K."/>
            <person name="Salamov A."/>
            <person name="Andreopoulos B."/>
            <person name="Baker S."/>
            <person name="Barry K."/>
            <person name="Bills G."/>
            <person name="Bluhm B."/>
            <person name="Cannon C."/>
            <person name="Castanera R."/>
            <person name="Culley D."/>
            <person name="Daum C."/>
            <person name="Ezra D."/>
            <person name="Gonzalez J."/>
            <person name="Henrissat B."/>
            <person name="Kuo A."/>
            <person name="Liang C."/>
            <person name="Lipzen A."/>
            <person name="Lutzoni F."/>
            <person name="Magnuson J."/>
            <person name="Mondo S."/>
            <person name="Nolan M."/>
            <person name="Ohm R."/>
            <person name="Pangilinan J."/>
            <person name="Park H.-J."/>
            <person name="Ramirez L."/>
            <person name="Alfaro M."/>
            <person name="Sun H."/>
            <person name="Tritt A."/>
            <person name="Yoshinaga Y."/>
            <person name="Zwiers L.-H."/>
            <person name="Turgeon B."/>
            <person name="Goodwin S."/>
            <person name="Spatafora J."/>
            <person name="Crous P."/>
            <person name="Grigoriev I."/>
        </authorList>
    </citation>
    <scope>NUCLEOTIDE SEQUENCE</scope>
    <source>
        <strain evidence="2">CBS 122367</strain>
    </source>
</reference>
<keyword evidence="3" id="KW-1185">Reference proteome</keyword>
<feature type="signal peptide" evidence="1">
    <location>
        <begin position="1"/>
        <end position="19"/>
    </location>
</feature>
<protein>
    <submittedName>
        <fullName evidence="2">Uncharacterized protein</fullName>
    </submittedName>
</protein>
<gene>
    <name evidence="2" type="ORF">K458DRAFT_398571</name>
</gene>
<dbReference type="EMBL" id="MU005569">
    <property type="protein sequence ID" value="KAF2692268.1"/>
    <property type="molecule type" value="Genomic_DNA"/>
</dbReference>
<evidence type="ECO:0000313" key="3">
    <source>
        <dbReference type="Proteomes" id="UP000799291"/>
    </source>
</evidence>
<feature type="chain" id="PRO_5026112484" evidence="1">
    <location>
        <begin position="20"/>
        <end position="109"/>
    </location>
</feature>
<keyword evidence="1" id="KW-0732">Signal</keyword>
<evidence type="ECO:0000313" key="2">
    <source>
        <dbReference type="EMBL" id="KAF2692268.1"/>
    </source>
</evidence>
<dbReference type="AlphaFoldDB" id="A0A6G1JPB3"/>